<sequence>MIYFSFVVPAVEHHHHQRIIIPNKCGEKLVGILHQSGTTTDLVILCHGFQCSKDTNLILNLAVALENAQISSFRFDFSGNGESEGLFQFGNFSTEVDDLHAVIQHFRESNRVIRAIVGHSKGILICLLI</sequence>
<evidence type="ECO:0000313" key="3">
    <source>
        <dbReference type="Proteomes" id="UP000242715"/>
    </source>
</evidence>
<dbReference type="PANTHER" id="PTHR42886">
    <property type="entry name" value="RE40534P-RELATED"/>
    <property type="match status" value="1"/>
</dbReference>
<dbReference type="OrthoDB" id="9988524at2759"/>
<organism evidence="2 3">
    <name type="scientific">Trifolium subterraneum</name>
    <name type="common">Subterranean clover</name>
    <dbReference type="NCBI Taxonomy" id="3900"/>
    <lineage>
        <taxon>Eukaryota</taxon>
        <taxon>Viridiplantae</taxon>
        <taxon>Streptophyta</taxon>
        <taxon>Embryophyta</taxon>
        <taxon>Tracheophyta</taxon>
        <taxon>Spermatophyta</taxon>
        <taxon>Magnoliopsida</taxon>
        <taxon>eudicotyledons</taxon>
        <taxon>Gunneridae</taxon>
        <taxon>Pentapetalae</taxon>
        <taxon>rosids</taxon>
        <taxon>fabids</taxon>
        <taxon>Fabales</taxon>
        <taxon>Fabaceae</taxon>
        <taxon>Papilionoideae</taxon>
        <taxon>50 kb inversion clade</taxon>
        <taxon>NPAAA clade</taxon>
        <taxon>Hologalegina</taxon>
        <taxon>IRL clade</taxon>
        <taxon>Trifolieae</taxon>
        <taxon>Trifolium</taxon>
    </lineage>
</organism>
<name>A0A2Z6NZ60_TRISU</name>
<protein>
    <recommendedName>
        <fullName evidence="1">Serine aminopeptidase S33 domain-containing protein</fullName>
    </recommendedName>
</protein>
<dbReference type="Pfam" id="PF12146">
    <property type="entry name" value="Hydrolase_4"/>
    <property type="match status" value="1"/>
</dbReference>
<reference evidence="3" key="1">
    <citation type="journal article" date="2017" name="Front. Plant Sci.">
        <title>Climate Clever Clovers: New Paradigm to Reduce the Environmental Footprint of Ruminants by Breeding Low Methanogenic Forages Utilizing Haplotype Variation.</title>
        <authorList>
            <person name="Kaur P."/>
            <person name="Appels R."/>
            <person name="Bayer P.E."/>
            <person name="Keeble-Gagnere G."/>
            <person name="Wang J."/>
            <person name="Hirakawa H."/>
            <person name="Shirasawa K."/>
            <person name="Vercoe P."/>
            <person name="Stefanova K."/>
            <person name="Durmic Z."/>
            <person name="Nichols P."/>
            <person name="Revell C."/>
            <person name="Isobe S.N."/>
            <person name="Edwards D."/>
            <person name="Erskine W."/>
        </authorList>
    </citation>
    <scope>NUCLEOTIDE SEQUENCE [LARGE SCALE GENOMIC DNA]</scope>
    <source>
        <strain evidence="3">cv. Daliak</strain>
    </source>
</reference>
<gene>
    <name evidence="2" type="ORF">TSUD_375590</name>
</gene>
<dbReference type="Gene3D" id="3.40.50.1820">
    <property type="entry name" value="alpha/beta hydrolase"/>
    <property type="match status" value="1"/>
</dbReference>
<dbReference type="AlphaFoldDB" id="A0A2Z6NZ60"/>
<proteinExistence type="predicted"/>
<evidence type="ECO:0000259" key="1">
    <source>
        <dbReference type="Pfam" id="PF12146"/>
    </source>
</evidence>
<dbReference type="InterPro" id="IPR029058">
    <property type="entry name" value="AB_hydrolase_fold"/>
</dbReference>
<dbReference type="PANTHER" id="PTHR42886:SF86">
    <property type="entry name" value="ALPHA_BETA FOLD HYDROLASE"/>
    <property type="match status" value="1"/>
</dbReference>
<dbReference type="InterPro" id="IPR022742">
    <property type="entry name" value="Hydrolase_4"/>
</dbReference>
<keyword evidence="3" id="KW-1185">Reference proteome</keyword>
<evidence type="ECO:0000313" key="2">
    <source>
        <dbReference type="EMBL" id="GAU42210.1"/>
    </source>
</evidence>
<feature type="domain" description="Serine aminopeptidase S33" evidence="1">
    <location>
        <begin position="41"/>
        <end position="127"/>
    </location>
</feature>
<dbReference type="GO" id="GO:0005829">
    <property type="term" value="C:cytosol"/>
    <property type="evidence" value="ECO:0007669"/>
    <property type="project" value="TreeGrafter"/>
</dbReference>
<dbReference type="EMBL" id="DF973904">
    <property type="protein sequence ID" value="GAU42210.1"/>
    <property type="molecule type" value="Genomic_DNA"/>
</dbReference>
<accession>A0A2Z6NZ60</accession>
<dbReference type="SUPFAM" id="SSF53474">
    <property type="entry name" value="alpha/beta-Hydrolases"/>
    <property type="match status" value="1"/>
</dbReference>
<dbReference type="Proteomes" id="UP000242715">
    <property type="component" value="Unassembled WGS sequence"/>
</dbReference>